<evidence type="ECO:0000313" key="2">
    <source>
        <dbReference type="Proteomes" id="UP000092445"/>
    </source>
</evidence>
<reference evidence="2" key="1">
    <citation type="submission" date="2014-03" db="EMBL/GenBank/DDBJ databases">
        <authorList>
            <person name="Aksoy S."/>
            <person name="Warren W."/>
            <person name="Wilson R.K."/>
        </authorList>
    </citation>
    <scope>NUCLEOTIDE SEQUENCE [LARGE SCALE GENOMIC DNA]</scope>
    <source>
        <strain evidence="2">IAEA</strain>
    </source>
</reference>
<accession>A0A1A9ZNP3</accession>
<dbReference type="VEuPathDB" id="VectorBase:GPAI020286"/>
<proteinExistence type="predicted"/>
<sequence length="147" mass="17190">MANKGKQKKPMTTNTVTAASELEWKEKITRKPFFLLGMPYQVIREEEQIFDFRSMIDEVREGYKAVLGHKNQVDCPQHVTSECLGSPGHRKTRRIVNTSILSLEPKWRLAIEVLYGFLLRNFWSDSVDYQPIGFFNKKFETQIYGLK</sequence>
<keyword evidence="2" id="KW-1185">Reference proteome</keyword>
<name>A0A1A9ZNP3_GLOPL</name>
<evidence type="ECO:0000313" key="1">
    <source>
        <dbReference type="EnsemblMetazoa" id="GPAI020286-PA"/>
    </source>
</evidence>
<dbReference type="AlphaFoldDB" id="A0A1A9ZNP3"/>
<reference evidence="1" key="2">
    <citation type="submission" date="2020-05" db="UniProtKB">
        <authorList>
            <consortium name="EnsemblMetazoa"/>
        </authorList>
    </citation>
    <scope>IDENTIFICATION</scope>
    <source>
        <strain evidence="1">IAEA</strain>
    </source>
</reference>
<dbReference type="EnsemblMetazoa" id="GPAI020286-RA">
    <property type="protein sequence ID" value="GPAI020286-PA"/>
    <property type="gene ID" value="GPAI020286"/>
</dbReference>
<dbReference type="Proteomes" id="UP000092445">
    <property type="component" value="Unassembled WGS sequence"/>
</dbReference>
<organism evidence="1 2">
    <name type="scientific">Glossina pallidipes</name>
    <name type="common">Tsetse fly</name>
    <dbReference type="NCBI Taxonomy" id="7398"/>
    <lineage>
        <taxon>Eukaryota</taxon>
        <taxon>Metazoa</taxon>
        <taxon>Ecdysozoa</taxon>
        <taxon>Arthropoda</taxon>
        <taxon>Hexapoda</taxon>
        <taxon>Insecta</taxon>
        <taxon>Pterygota</taxon>
        <taxon>Neoptera</taxon>
        <taxon>Endopterygota</taxon>
        <taxon>Diptera</taxon>
        <taxon>Brachycera</taxon>
        <taxon>Muscomorpha</taxon>
        <taxon>Hippoboscoidea</taxon>
        <taxon>Glossinidae</taxon>
        <taxon>Glossina</taxon>
    </lineage>
</organism>
<protein>
    <submittedName>
        <fullName evidence="1">Uncharacterized protein</fullName>
    </submittedName>
</protein>